<dbReference type="GO" id="GO:0005737">
    <property type="term" value="C:cytoplasm"/>
    <property type="evidence" value="ECO:0007669"/>
    <property type="project" value="UniProtKB-SubCell"/>
</dbReference>
<dbReference type="SUPFAM" id="SSF57903">
    <property type="entry name" value="FYVE/PHD zinc finger"/>
    <property type="match status" value="1"/>
</dbReference>
<dbReference type="InterPro" id="IPR000306">
    <property type="entry name" value="Znf_FYVE"/>
</dbReference>
<dbReference type="EMBL" id="KQ964931">
    <property type="protein sequence ID" value="KXN65257.1"/>
    <property type="molecule type" value="Genomic_DNA"/>
</dbReference>
<reference evidence="11 12" key="1">
    <citation type="journal article" date="2015" name="Genome Biol. Evol.">
        <title>Phylogenomic analyses indicate that early fungi evolved digesting cell walls of algal ancestors of land plants.</title>
        <authorList>
            <person name="Chang Y."/>
            <person name="Wang S."/>
            <person name="Sekimoto S."/>
            <person name="Aerts A.L."/>
            <person name="Choi C."/>
            <person name="Clum A."/>
            <person name="LaButti K.M."/>
            <person name="Lindquist E.A."/>
            <person name="Yee Ngan C."/>
            <person name="Ohm R.A."/>
            <person name="Salamov A.A."/>
            <person name="Grigoriev I.V."/>
            <person name="Spatafora J.W."/>
            <person name="Berbee M.L."/>
        </authorList>
    </citation>
    <scope>NUCLEOTIDE SEQUENCE [LARGE SCALE GENOMIC DNA]</scope>
    <source>
        <strain evidence="11 12">NRRL 28638</strain>
    </source>
</reference>
<evidence type="ECO:0000256" key="4">
    <source>
        <dbReference type="ARBA" id="ARBA00022723"/>
    </source>
</evidence>
<dbReference type="PROSITE" id="PS50178">
    <property type="entry name" value="ZF_FYVE"/>
    <property type="match status" value="1"/>
</dbReference>
<dbReference type="Pfam" id="PF22697">
    <property type="entry name" value="SOS1_NGEF_PH"/>
    <property type="match status" value="1"/>
</dbReference>
<dbReference type="InterPro" id="IPR017455">
    <property type="entry name" value="Znf_FYVE-rel"/>
</dbReference>
<dbReference type="PANTHER" id="PTHR12673">
    <property type="entry name" value="FACIOGENITAL DYSPLASIA PROTEIN"/>
    <property type="match status" value="1"/>
</dbReference>
<gene>
    <name evidence="11" type="ORF">CONCODRAFT_80821</name>
</gene>
<dbReference type="SUPFAM" id="SSF50729">
    <property type="entry name" value="PH domain-like"/>
    <property type="match status" value="1"/>
</dbReference>
<dbReference type="GO" id="GO:0005085">
    <property type="term" value="F:guanyl-nucleotide exchange factor activity"/>
    <property type="evidence" value="ECO:0007669"/>
    <property type="project" value="UniProtKB-KW"/>
</dbReference>
<dbReference type="PROSITE" id="PS50003">
    <property type="entry name" value="PH_DOMAIN"/>
    <property type="match status" value="1"/>
</dbReference>
<dbReference type="AlphaFoldDB" id="A0A137NR99"/>
<evidence type="ECO:0000313" key="11">
    <source>
        <dbReference type="EMBL" id="KXN65257.1"/>
    </source>
</evidence>
<feature type="compositionally biased region" description="Low complexity" evidence="8">
    <location>
        <begin position="384"/>
        <end position="400"/>
    </location>
</feature>
<dbReference type="OrthoDB" id="660555at2759"/>
<dbReference type="InterPro" id="IPR011011">
    <property type="entry name" value="Znf_FYVE_PHD"/>
</dbReference>
<feature type="domain" description="FYVE-type" evidence="10">
    <location>
        <begin position="307"/>
        <end position="365"/>
    </location>
</feature>
<dbReference type="InterPro" id="IPR051092">
    <property type="entry name" value="FYVE_RhoGEF_PH"/>
</dbReference>
<keyword evidence="5 7" id="KW-0863">Zinc-finger</keyword>
<keyword evidence="2" id="KW-0963">Cytoplasm</keyword>
<evidence type="ECO:0000256" key="6">
    <source>
        <dbReference type="ARBA" id="ARBA00022833"/>
    </source>
</evidence>
<dbReference type="InterPro" id="IPR013083">
    <property type="entry name" value="Znf_RING/FYVE/PHD"/>
</dbReference>
<keyword evidence="3" id="KW-0344">Guanine-nucleotide releasing factor</keyword>
<dbReference type="InterPro" id="IPR055251">
    <property type="entry name" value="SOS1_NGEF_PH"/>
</dbReference>
<evidence type="ECO:0000313" key="12">
    <source>
        <dbReference type="Proteomes" id="UP000070444"/>
    </source>
</evidence>
<evidence type="ECO:0000256" key="2">
    <source>
        <dbReference type="ARBA" id="ARBA00022490"/>
    </source>
</evidence>
<dbReference type="SMART" id="SM00064">
    <property type="entry name" value="FYVE"/>
    <property type="match status" value="1"/>
</dbReference>
<dbReference type="GO" id="GO:0008270">
    <property type="term" value="F:zinc ion binding"/>
    <property type="evidence" value="ECO:0007669"/>
    <property type="project" value="UniProtKB-KW"/>
</dbReference>
<evidence type="ECO:0000256" key="8">
    <source>
        <dbReference type="SAM" id="MobiDB-lite"/>
    </source>
</evidence>
<evidence type="ECO:0000256" key="3">
    <source>
        <dbReference type="ARBA" id="ARBA00022658"/>
    </source>
</evidence>
<accession>A0A137NR99</accession>
<comment type="subcellular location">
    <subcellularLocation>
        <location evidence="1">Cytoplasm</location>
    </subcellularLocation>
</comment>
<evidence type="ECO:0000259" key="9">
    <source>
        <dbReference type="PROSITE" id="PS50003"/>
    </source>
</evidence>
<protein>
    <recommendedName>
        <fullName evidence="13">FYVE-domain-containing protein</fullName>
    </recommendedName>
</protein>
<feature type="region of interest" description="Disordered" evidence="8">
    <location>
        <begin position="369"/>
        <end position="406"/>
    </location>
</feature>
<evidence type="ECO:0008006" key="13">
    <source>
        <dbReference type="Google" id="ProtNLM"/>
    </source>
</evidence>
<evidence type="ECO:0000256" key="5">
    <source>
        <dbReference type="ARBA" id="ARBA00022771"/>
    </source>
</evidence>
<keyword evidence="4" id="KW-0479">Metal-binding</keyword>
<sequence length="449" mass="49774">METQTSPSLTATASILATASLHRKPRTSTRRSSTISQIFDTPPVELLQTPPVVTAVFTSSNAVNTTKSSLNRQLSTPVNNYSSLSISSRPANNSVASSKGFLKAPGFIGPGLSFRDIHTCITVEHQFQLTKPLAMNGRYLLKEGELYSIQDNKKIPIYVYLFNDCLVFGEKSDNTLVNQAHLPFSSLVIDTKNISEDLKFQIEDHFQEFVFEADSAEVKDCWLSVIQSGITYHRCMTERKAKEESLAQSYSRSPGGYPETFHGRERIKANRRGSFYEALKNWGSSLSRSSSVNSLRSNVDTSNWVPDSQVTVCMVCQVTKFGMIVRKHHCRGCGMVICWKCSLVQPAQPELSPCRLCIPCANQYGKQSPFMTPQDDIPEDSIKSSDSNSSLPTLLQTTPTTEEDCPNSKANAINSLCVNFENQSLGSSYNSGATSFTELWEHTTSMNKK</sequence>
<evidence type="ECO:0000256" key="1">
    <source>
        <dbReference type="ARBA" id="ARBA00004496"/>
    </source>
</evidence>
<dbReference type="InterPro" id="IPR001849">
    <property type="entry name" value="PH_domain"/>
</dbReference>
<evidence type="ECO:0000256" key="7">
    <source>
        <dbReference type="PROSITE-ProRule" id="PRU00091"/>
    </source>
</evidence>
<dbReference type="SMART" id="SM00233">
    <property type="entry name" value="PH"/>
    <property type="match status" value="1"/>
</dbReference>
<organism evidence="11 12">
    <name type="scientific">Conidiobolus coronatus (strain ATCC 28846 / CBS 209.66 / NRRL 28638)</name>
    <name type="common">Delacroixia coronata</name>
    <dbReference type="NCBI Taxonomy" id="796925"/>
    <lineage>
        <taxon>Eukaryota</taxon>
        <taxon>Fungi</taxon>
        <taxon>Fungi incertae sedis</taxon>
        <taxon>Zoopagomycota</taxon>
        <taxon>Entomophthoromycotina</taxon>
        <taxon>Entomophthoromycetes</taxon>
        <taxon>Entomophthorales</taxon>
        <taxon>Ancylistaceae</taxon>
        <taxon>Conidiobolus</taxon>
    </lineage>
</organism>
<dbReference type="InterPro" id="IPR011993">
    <property type="entry name" value="PH-like_dom_sf"/>
</dbReference>
<evidence type="ECO:0000259" key="10">
    <source>
        <dbReference type="PROSITE" id="PS50178"/>
    </source>
</evidence>
<dbReference type="Proteomes" id="UP000070444">
    <property type="component" value="Unassembled WGS sequence"/>
</dbReference>
<dbReference type="Pfam" id="PF01363">
    <property type="entry name" value="FYVE"/>
    <property type="match status" value="1"/>
</dbReference>
<dbReference type="Gene3D" id="2.30.29.30">
    <property type="entry name" value="Pleckstrin-homology domain (PH domain)/Phosphotyrosine-binding domain (PTB)"/>
    <property type="match status" value="1"/>
</dbReference>
<dbReference type="PANTHER" id="PTHR12673:SF159">
    <property type="entry name" value="LD03170P"/>
    <property type="match status" value="1"/>
</dbReference>
<keyword evidence="12" id="KW-1185">Reference proteome</keyword>
<dbReference type="Gene3D" id="3.30.40.10">
    <property type="entry name" value="Zinc/RING finger domain, C3HC4 (zinc finger)"/>
    <property type="match status" value="1"/>
</dbReference>
<name>A0A137NR99_CONC2</name>
<keyword evidence="6" id="KW-0862">Zinc</keyword>
<proteinExistence type="predicted"/>
<feature type="domain" description="PH" evidence="9">
    <location>
        <begin position="139"/>
        <end position="231"/>
    </location>
</feature>
<dbReference type="STRING" id="796925.A0A137NR99"/>